<evidence type="ECO:0000313" key="9">
    <source>
        <dbReference type="EMBL" id="OLU45684.1"/>
    </source>
</evidence>
<dbReference type="Pfam" id="PF01580">
    <property type="entry name" value="FtsK_SpoIIIE"/>
    <property type="match status" value="1"/>
</dbReference>
<evidence type="ECO:0000256" key="6">
    <source>
        <dbReference type="SAM" id="MobiDB-lite"/>
    </source>
</evidence>
<evidence type="ECO:0000256" key="7">
    <source>
        <dbReference type="SAM" id="Phobius"/>
    </source>
</evidence>
<dbReference type="InterPro" id="IPR036259">
    <property type="entry name" value="MFS_trans_sf"/>
</dbReference>
<organism evidence="9 10">
    <name type="scientific">Dubosiella newyorkensis</name>
    <dbReference type="NCBI Taxonomy" id="1862672"/>
    <lineage>
        <taxon>Bacteria</taxon>
        <taxon>Bacillati</taxon>
        <taxon>Bacillota</taxon>
        <taxon>Erysipelotrichia</taxon>
        <taxon>Erysipelotrichales</taxon>
        <taxon>Erysipelotrichaceae</taxon>
        <taxon>Dubosiella</taxon>
    </lineage>
</organism>
<keyword evidence="10" id="KW-1185">Reference proteome</keyword>
<sequence length="777" mass="86978">MAAKKRKPQKKANTARSKSSQTSKKAQTNWKTSRLFRLCFLICIICACLLALFKFGIVGSFFFNLISYFFGFATYVILILGIVYAIWTIYHNDKKKIPKSYIVGIIFVLSALLLYQGCREFQAHTPWSGFMRIVSNTWPILSGEMNYTSGLYGTLLSGIFASMFDYSGAFLISAIMGLIGIILLTYYWFANLDRDTIKEKLKKPRPQREIRNEIPISYETAETRFEPIDLEETPSKKKKKAKTKRQKDFGLVADEIPNKDQPKALENVVISQSQPKEKPSKKSEVVKRNEISRYTEDLYPGYKLPPTKLLNDVSRLSRSSINLQHARVDGQKLIEILDEFNIKADLKEIHIGPTVTKFEIKPELGVRVSRISNLTDDIKMALAATDIRIEAPIPGKNAVGIEVPNLEKTPVQMKDLMMHIPNSKQKEPLLFCLGKDLMGECVYGQLDKMPHLLIAGATGSGKSVCVNTIICSLLMRSRPDEVKLILIDPKKVEFTPYNDVPHLIAPVITDGDLANKALKVVVQMMDERYNLFGDIGVKNIAGYNEYVRNHPEDNLIYLPQIVVIIDELADLMLVAAKEVEQSIQRITQLARAAGIVLIVATQRPSVDVITGVIKSNIPSRIAFAVASVVDSRTILDQAGAERLLGYGDMLYLPNGENSPKRVQGVFIKDDEVSAISEFVKKQGKPKYDDVFITLKDLQSQGGKVAQESADPLYDEVKRFVIASKKASTSLIQRKFSIGYSRAARLIDVLEENRIIGPANGSKPREVLVQSAVDVSED</sequence>
<dbReference type="InterPro" id="IPR041027">
    <property type="entry name" value="FtsK_alpha"/>
</dbReference>
<dbReference type="SUPFAM" id="SSF103473">
    <property type="entry name" value="MFS general substrate transporter"/>
    <property type="match status" value="1"/>
</dbReference>
<comment type="similarity">
    <text evidence="1">Belongs to the FtsK/SpoIIIE/SftA family.</text>
</comment>
<keyword evidence="3 5" id="KW-0067">ATP-binding</keyword>
<feature type="compositionally biased region" description="Low complexity" evidence="6">
    <location>
        <begin position="14"/>
        <end position="26"/>
    </location>
</feature>
<gene>
    <name evidence="9" type="ORF">BO225_07970</name>
</gene>
<reference evidence="9 10" key="1">
    <citation type="submission" date="2016-11" db="EMBL/GenBank/DDBJ databases">
        <title>Description of two novel members of the family Erysipelotrichaceae: Ileibacterium lipovorans gen. nov., sp. nov. and Dubosiella newyorkensis, gen. nov., sp. nov.</title>
        <authorList>
            <person name="Cox L.M."/>
            <person name="Sohn J."/>
            <person name="Tyrrell K.L."/>
            <person name="Citron D.M."/>
            <person name="Lawson P.A."/>
            <person name="Patel N.B."/>
            <person name="Iizumi T."/>
            <person name="Perez-Perez G.I."/>
            <person name="Goldstein E.J."/>
            <person name="Blaser M.J."/>
        </authorList>
    </citation>
    <scope>NUCLEOTIDE SEQUENCE [LARGE SCALE GENOMIC DNA]</scope>
    <source>
        <strain evidence="9 10">NYU-BL-A4</strain>
    </source>
</reference>
<dbReference type="GO" id="GO:0005524">
    <property type="term" value="F:ATP binding"/>
    <property type="evidence" value="ECO:0007669"/>
    <property type="project" value="UniProtKB-UniRule"/>
</dbReference>
<dbReference type="InterPro" id="IPR002543">
    <property type="entry name" value="FtsK_dom"/>
</dbReference>
<dbReference type="InterPro" id="IPR018541">
    <property type="entry name" value="Ftsk_gamma"/>
</dbReference>
<comment type="caution">
    <text evidence="9">The sequence shown here is derived from an EMBL/GenBank/DDBJ whole genome shotgun (WGS) entry which is preliminary data.</text>
</comment>
<dbReference type="Pfam" id="PF09397">
    <property type="entry name" value="FtsK_gamma"/>
    <property type="match status" value="1"/>
</dbReference>
<dbReference type="PANTHER" id="PTHR22683:SF41">
    <property type="entry name" value="DNA TRANSLOCASE FTSK"/>
    <property type="match status" value="1"/>
</dbReference>
<dbReference type="CDD" id="cd01127">
    <property type="entry name" value="TrwB_TraG_TraD_VirD4"/>
    <property type="match status" value="1"/>
</dbReference>
<dbReference type="Gene3D" id="3.30.980.40">
    <property type="match status" value="1"/>
</dbReference>
<name>A0A1U7NLL8_9FIRM</name>
<dbReference type="GeneID" id="78275873"/>
<evidence type="ECO:0000256" key="2">
    <source>
        <dbReference type="ARBA" id="ARBA00022741"/>
    </source>
</evidence>
<dbReference type="EMBL" id="MPKA01000082">
    <property type="protein sequence ID" value="OLU45684.1"/>
    <property type="molecule type" value="Genomic_DNA"/>
</dbReference>
<dbReference type="STRING" id="1862672.BO225_07970"/>
<dbReference type="AlphaFoldDB" id="A0A1U7NLL8"/>
<dbReference type="GO" id="GO:0051301">
    <property type="term" value="P:cell division"/>
    <property type="evidence" value="ECO:0007669"/>
    <property type="project" value="UniProtKB-KW"/>
</dbReference>
<dbReference type="InterPro" id="IPR050206">
    <property type="entry name" value="FtsK/SpoIIIE/SftA"/>
</dbReference>
<feature type="region of interest" description="Disordered" evidence="6">
    <location>
        <begin position="1"/>
        <end position="26"/>
    </location>
</feature>
<feature type="transmembrane region" description="Helical" evidence="7">
    <location>
        <begin position="35"/>
        <end position="53"/>
    </location>
</feature>
<dbReference type="PROSITE" id="PS50901">
    <property type="entry name" value="FTSK"/>
    <property type="match status" value="1"/>
</dbReference>
<accession>A0A1U7NLL8</accession>
<keyword evidence="2 5" id="KW-0547">Nucleotide-binding</keyword>
<feature type="domain" description="FtsK" evidence="8">
    <location>
        <begin position="426"/>
        <end position="632"/>
    </location>
</feature>
<dbReference type="SUPFAM" id="SSF52540">
    <property type="entry name" value="P-loop containing nucleoside triphosphate hydrolases"/>
    <property type="match status" value="1"/>
</dbReference>
<evidence type="ECO:0000256" key="4">
    <source>
        <dbReference type="ARBA" id="ARBA00023125"/>
    </source>
</evidence>
<keyword evidence="9" id="KW-0132">Cell division</keyword>
<proteinExistence type="inferred from homology"/>
<evidence type="ECO:0000259" key="8">
    <source>
        <dbReference type="PROSITE" id="PS50901"/>
    </source>
</evidence>
<feature type="transmembrane region" description="Helical" evidence="7">
    <location>
        <begin position="65"/>
        <end position="87"/>
    </location>
</feature>
<evidence type="ECO:0000313" key="10">
    <source>
        <dbReference type="Proteomes" id="UP000186705"/>
    </source>
</evidence>
<feature type="transmembrane region" description="Helical" evidence="7">
    <location>
        <begin position="168"/>
        <end position="189"/>
    </location>
</feature>
<feature type="compositionally biased region" description="Basic residues" evidence="6">
    <location>
        <begin position="1"/>
        <end position="10"/>
    </location>
</feature>
<dbReference type="PANTHER" id="PTHR22683">
    <property type="entry name" value="SPORULATION PROTEIN RELATED"/>
    <property type="match status" value="1"/>
</dbReference>
<dbReference type="InterPro" id="IPR036390">
    <property type="entry name" value="WH_DNA-bd_sf"/>
</dbReference>
<evidence type="ECO:0000256" key="3">
    <source>
        <dbReference type="ARBA" id="ARBA00022840"/>
    </source>
</evidence>
<dbReference type="SUPFAM" id="SSF46785">
    <property type="entry name" value="Winged helix' DNA-binding domain"/>
    <property type="match status" value="1"/>
</dbReference>
<keyword evidence="7" id="KW-1133">Transmembrane helix</keyword>
<dbReference type="RefSeq" id="WP_076341738.1">
    <property type="nucleotide sequence ID" value="NZ_CAOOJT010000027.1"/>
</dbReference>
<dbReference type="InterPro" id="IPR036388">
    <property type="entry name" value="WH-like_DNA-bd_sf"/>
</dbReference>
<evidence type="ECO:0000256" key="1">
    <source>
        <dbReference type="ARBA" id="ARBA00006474"/>
    </source>
</evidence>
<dbReference type="SMART" id="SM00382">
    <property type="entry name" value="AAA"/>
    <property type="match status" value="1"/>
</dbReference>
<dbReference type="GO" id="GO:0003677">
    <property type="term" value="F:DNA binding"/>
    <property type="evidence" value="ECO:0007669"/>
    <property type="project" value="UniProtKB-KW"/>
</dbReference>
<dbReference type="OrthoDB" id="9807790at2"/>
<dbReference type="GO" id="GO:0016020">
    <property type="term" value="C:membrane"/>
    <property type="evidence" value="ECO:0007669"/>
    <property type="project" value="UniProtKB-SubCell"/>
</dbReference>
<feature type="transmembrane region" description="Helical" evidence="7">
    <location>
        <begin position="99"/>
        <end position="117"/>
    </location>
</feature>
<dbReference type="Gene3D" id="3.40.50.300">
    <property type="entry name" value="P-loop containing nucleotide triphosphate hydrolases"/>
    <property type="match status" value="1"/>
</dbReference>
<protein>
    <submittedName>
        <fullName evidence="9">Cell division protein FtsK</fullName>
    </submittedName>
</protein>
<keyword evidence="7" id="KW-0472">Membrane</keyword>
<dbReference type="Pfam" id="PF17854">
    <property type="entry name" value="FtsK_alpha"/>
    <property type="match status" value="1"/>
</dbReference>
<dbReference type="InterPro" id="IPR003593">
    <property type="entry name" value="AAA+_ATPase"/>
</dbReference>
<evidence type="ECO:0000256" key="5">
    <source>
        <dbReference type="PROSITE-ProRule" id="PRU00289"/>
    </source>
</evidence>
<keyword evidence="4" id="KW-0238">DNA-binding</keyword>
<feature type="binding site" evidence="5">
    <location>
        <begin position="456"/>
        <end position="463"/>
    </location>
    <ligand>
        <name>ATP</name>
        <dbReference type="ChEBI" id="CHEBI:30616"/>
    </ligand>
</feature>
<keyword evidence="9" id="KW-0131">Cell cycle</keyword>
<feature type="transmembrane region" description="Helical" evidence="7">
    <location>
        <begin position="137"/>
        <end position="161"/>
    </location>
</feature>
<dbReference type="SMART" id="SM00843">
    <property type="entry name" value="Ftsk_gamma"/>
    <property type="match status" value="1"/>
</dbReference>
<keyword evidence="7" id="KW-0812">Transmembrane</keyword>
<dbReference type="InterPro" id="IPR027417">
    <property type="entry name" value="P-loop_NTPase"/>
</dbReference>
<dbReference type="Gene3D" id="1.10.10.10">
    <property type="entry name" value="Winged helix-like DNA-binding domain superfamily/Winged helix DNA-binding domain"/>
    <property type="match status" value="1"/>
</dbReference>
<dbReference type="Proteomes" id="UP000186705">
    <property type="component" value="Unassembled WGS sequence"/>
</dbReference>